<reference evidence="1 2" key="1">
    <citation type="journal article" date="2024" name="Science">
        <title>Giant polyketide synthase enzymes in the biosynthesis of giant marine polyether toxins.</title>
        <authorList>
            <person name="Fallon T.R."/>
            <person name="Shende V.V."/>
            <person name="Wierzbicki I.H."/>
            <person name="Pendleton A.L."/>
            <person name="Watervoot N.F."/>
            <person name="Auber R.P."/>
            <person name="Gonzalez D.J."/>
            <person name="Wisecaver J.H."/>
            <person name="Moore B.S."/>
        </authorList>
    </citation>
    <scope>NUCLEOTIDE SEQUENCE [LARGE SCALE GENOMIC DNA]</scope>
    <source>
        <strain evidence="1 2">12B1</strain>
    </source>
</reference>
<protein>
    <recommendedName>
        <fullName evidence="3">AB hydrolase-1 domain-containing protein</fullName>
    </recommendedName>
</protein>
<organism evidence="1 2">
    <name type="scientific">Prymnesium parvum</name>
    <name type="common">Toxic golden alga</name>
    <dbReference type="NCBI Taxonomy" id="97485"/>
    <lineage>
        <taxon>Eukaryota</taxon>
        <taxon>Haptista</taxon>
        <taxon>Haptophyta</taxon>
        <taxon>Prymnesiophyceae</taxon>
        <taxon>Prymnesiales</taxon>
        <taxon>Prymnesiaceae</taxon>
        <taxon>Prymnesium</taxon>
    </lineage>
</organism>
<dbReference type="SUPFAM" id="SSF53474">
    <property type="entry name" value="alpha/beta-Hydrolases"/>
    <property type="match status" value="1"/>
</dbReference>
<evidence type="ECO:0008006" key="3">
    <source>
        <dbReference type="Google" id="ProtNLM"/>
    </source>
</evidence>
<dbReference type="InterPro" id="IPR029058">
    <property type="entry name" value="AB_hydrolase_fold"/>
</dbReference>
<dbReference type="Gene3D" id="3.40.50.1820">
    <property type="entry name" value="alpha/beta hydrolase"/>
    <property type="match status" value="1"/>
</dbReference>
<sequence>MESVEVGELLYGAPSPQVRLTFAQAGAREPDAPAVLLLPGLWGTAHSLAPLLHAIGRTRRAVALTYRGFEGELRVHSSAERAYEVHALVTRLGLRDVTFVGHHDGAEVALLATALLPGRVRALVLWNADRTGGHLAACRALAAAIGESTDELPQLLSDDDRLFAAARALCATRSGGAEAAEPWWKAVRMSPPGTLRSTLRKALAGSDTRLLSSVRALHEIPVLLLRSKRDPSTDESEAIAFRALCVAKGSKYVELHGAGPDGLCSHAAQASLLIDQFLRADEMREKAAPPPIVTRSEQQVELILGSLSAHQLKPICHTVGLPVPSLVGRGNDSAAAAAMVRALMSTPAFVESMRTPTVADLEEARKKAEAWREEVLSRGVAALKEARERHMANEVSQRIGLLLPSAQSIRDRLKGDLRNLSRTGLSYTPNQQLVEECEARWQNWLKEIESRESVVKIQEMCSKSL</sequence>
<accession>A0AB34JC93</accession>
<comment type="caution">
    <text evidence="1">The sequence shown here is derived from an EMBL/GenBank/DDBJ whole genome shotgun (WGS) entry which is preliminary data.</text>
</comment>
<dbReference type="EMBL" id="JBGBPQ010000011">
    <property type="protein sequence ID" value="KAL1515987.1"/>
    <property type="molecule type" value="Genomic_DNA"/>
</dbReference>
<dbReference type="AlphaFoldDB" id="A0AB34JC93"/>
<evidence type="ECO:0000313" key="2">
    <source>
        <dbReference type="Proteomes" id="UP001515480"/>
    </source>
</evidence>
<name>A0AB34JC93_PRYPA</name>
<keyword evidence="2" id="KW-1185">Reference proteome</keyword>
<proteinExistence type="predicted"/>
<dbReference type="Proteomes" id="UP001515480">
    <property type="component" value="Unassembled WGS sequence"/>
</dbReference>
<gene>
    <name evidence="1" type="ORF">AB1Y20_002600</name>
</gene>
<evidence type="ECO:0000313" key="1">
    <source>
        <dbReference type="EMBL" id="KAL1515987.1"/>
    </source>
</evidence>